<accession>A0A6G0Z481</accession>
<dbReference type="AlphaFoldDB" id="A0A6G0Z481"/>
<dbReference type="Pfam" id="PF02410">
    <property type="entry name" value="RsfS"/>
    <property type="match status" value="1"/>
</dbReference>
<evidence type="ECO:0000313" key="3">
    <source>
        <dbReference type="Proteomes" id="UP000478052"/>
    </source>
</evidence>
<dbReference type="InterPro" id="IPR036397">
    <property type="entry name" value="RNaseH_sf"/>
</dbReference>
<dbReference type="GO" id="GO:0003676">
    <property type="term" value="F:nucleic acid binding"/>
    <property type="evidence" value="ECO:0007669"/>
    <property type="project" value="InterPro"/>
</dbReference>
<dbReference type="GO" id="GO:0017148">
    <property type="term" value="P:negative regulation of translation"/>
    <property type="evidence" value="ECO:0007669"/>
    <property type="project" value="TreeGrafter"/>
</dbReference>
<dbReference type="PANTHER" id="PTHR21043:SF0">
    <property type="entry name" value="MITOCHONDRIAL ASSEMBLY OF RIBOSOMAL LARGE SUBUNIT PROTEIN 1"/>
    <property type="match status" value="1"/>
</dbReference>
<comment type="caution">
    <text evidence="2">The sequence shown here is derived from an EMBL/GenBank/DDBJ whole genome shotgun (WGS) entry which is preliminary data.</text>
</comment>
<evidence type="ECO:0000256" key="1">
    <source>
        <dbReference type="ARBA" id="ARBA00010574"/>
    </source>
</evidence>
<dbReference type="OrthoDB" id="21330at2759"/>
<gene>
    <name evidence="2" type="ORF">FWK35_00006156</name>
</gene>
<dbReference type="Gene3D" id="3.30.460.10">
    <property type="entry name" value="Beta Polymerase, domain 2"/>
    <property type="match status" value="2"/>
</dbReference>
<dbReference type="GO" id="GO:0005739">
    <property type="term" value="C:mitochondrion"/>
    <property type="evidence" value="ECO:0007669"/>
    <property type="project" value="TreeGrafter"/>
</dbReference>
<dbReference type="InterPro" id="IPR043519">
    <property type="entry name" value="NT_sf"/>
</dbReference>
<dbReference type="PANTHER" id="PTHR21043">
    <property type="entry name" value="IOJAP SUPERFAMILY ORTHOLOG"/>
    <property type="match status" value="1"/>
</dbReference>
<organism evidence="2 3">
    <name type="scientific">Aphis craccivora</name>
    <name type="common">Cowpea aphid</name>
    <dbReference type="NCBI Taxonomy" id="307492"/>
    <lineage>
        <taxon>Eukaryota</taxon>
        <taxon>Metazoa</taxon>
        <taxon>Ecdysozoa</taxon>
        <taxon>Arthropoda</taxon>
        <taxon>Hexapoda</taxon>
        <taxon>Insecta</taxon>
        <taxon>Pterygota</taxon>
        <taxon>Neoptera</taxon>
        <taxon>Paraneoptera</taxon>
        <taxon>Hemiptera</taxon>
        <taxon>Sternorrhyncha</taxon>
        <taxon>Aphidomorpha</taxon>
        <taxon>Aphidoidea</taxon>
        <taxon>Aphididae</taxon>
        <taxon>Aphidini</taxon>
        <taxon>Aphis</taxon>
        <taxon>Aphis</taxon>
    </lineage>
</organism>
<dbReference type="InterPro" id="IPR004394">
    <property type="entry name" value="Iojap/RsfS/C7orf30"/>
</dbReference>
<name>A0A6G0Z481_APHCR</name>
<keyword evidence="3" id="KW-1185">Reference proteome</keyword>
<dbReference type="GO" id="GO:0090071">
    <property type="term" value="P:negative regulation of ribosome biogenesis"/>
    <property type="evidence" value="ECO:0007669"/>
    <property type="project" value="TreeGrafter"/>
</dbReference>
<reference evidence="2 3" key="1">
    <citation type="submission" date="2019-08" db="EMBL/GenBank/DDBJ databases">
        <title>Whole genome of Aphis craccivora.</title>
        <authorList>
            <person name="Voronova N.V."/>
            <person name="Shulinski R.S."/>
            <person name="Bandarenka Y.V."/>
            <person name="Zhorov D.G."/>
            <person name="Warner D."/>
        </authorList>
    </citation>
    <scope>NUCLEOTIDE SEQUENCE [LARGE SCALE GENOMIC DNA]</scope>
    <source>
        <strain evidence="2">180601</strain>
        <tissue evidence="2">Whole Body</tissue>
    </source>
</reference>
<sequence>MSIRNPAKCDMCTIIRFLLVEGKTFFCSIVTVDKIWVAHYTSETKRQSSQQRHTGSPSAKKLKTSILAKKKSWCPCFGTEKGGEKQEVLKWTKEMVGEFYEEGIKKLVPGLTKCIEQEGGVSGVFEVEHLVEVLQKNNASDMFVVTVPANVRYVDYIVIATGKSQKHLMSIAEFVHKLFKKKRRPSDSIPRLVNKKPIDWIALDIGELFNFYYKTDFTPASLFNMTTRSVCRYVYTVFHCWRRNQRTLRRAMNNTAYSRSAHCDTKQNKNKKSHTILVCNIAVHLLTKDARKNFDLETIWSVGEKFDSHLNRPVDSLVTLLNEHSFSLDNLEPVDFEHVKPH</sequence>
<dbReference type="Gene3D" id="3.30.420.10">
    <property type="entry name" value="Ribonuclease H-like superfamily/Ribonuclease H"/>
    <property type="match status" value="1"/>
</dbReference>
<dbReference type="EMBL" id="VUJU01001443">
    <property type="protein sequence ID" value="KAF0765270.1"/>
    <property type="molecule type" value="Genomic_DNA"/>
</dbReference>
<proteinExistence type="inferred from homology"/>
<protein>
    <submittedName>
        <fullName evidence="2">Mitochondrial assembly of ribosomal large subunit protein 1</fullName>
    </submittedName>
</protein>
<dbReference type="Proteomes" id="UP000478052">
    <property type="component" value="Unassembled WGS sequence"/>
</dbReference>
<dbReference type="GO" id="GO:0043023">
    <property type="term" value="F:ribosomal large subunit binding"/>
    <property type="evidence" value="ECO:0007669"/>
    <property type="project" value="TreeGrafter"/>
</dbReference>
<evidence type="ECO:0000313" key="2">
    <source>
        <dbReference type="EMBL" id="KAF0765270.1"/>
    </source>
</evidence>
<comment type="similarity">
    <text evidence="1">Belongs to the Iojap/RsfS family.</text>
</comment>
<dbReference type="SUPFAM" id="SSF81301">
    <property type="entry name" value="Nucleotidyltransferase"/>
    <property type="match status" value="1"/>
</dbReference>